<evidence type="ECO:0000313" key="2">
    <source>
        <dbReference type="Proteomes" id="UP001217838"/>
    </source>
</evidence>
<sequence>MADVVRVDDFVGGFLAVDFVVDCFFFAPDLVAGDFVVEDFFFVDDFFAAFGLAAAFLPRFFGFKSVAVQASLPRGECCGWGCIVRRAG</sequence>
<organism evidence="1 2">
    <name type="scientific">Nannocystis radixulma</name>
    <dbReference type="NCBI Taxonomy" id="2995305"/>
    <lineage>
        <taxon>Bacteria</taxon>
        <taxon>Pseudomonadati</taxon>
        <taxon>Myxococcota</taxon>
        <taxon>Polyangia</taxon>
        <taxon>Nannocystales</taxon>
        <taxon>Nannocystaceae</taxon>
        <taxon>Nannocystis</taxon>
    </lineage>
</organism>
<gene>
    <name evidence="1" type="ORF">POL58_20195</name>
</gene>
<reference evidence="1 2" key="1">
    <citation type="submission" date="2022-11" db="EMBL/GenBank/DDBJ databases">
        <title>Minimal conservation of predation-associated metabolite biosynthetic gene clusters underscores biosynthetic potential of Myxococcota including descriptions for ten novel species: Archangium lansinium sp. nov., Myxococcus landrumus sp. nov., Nannocystis bai.</title>
        <authorList>
            <person name="Ahearne A."/>
            <person name="Stevens C."/>
            <person name="Dowd S."/>
        </authorList>
    </citation>
    <scope>NUCLEOTIDE SEQUENCE [LARGE SCALE GENOMIC DNA]</scope>
    <source>
        <strain evidence="1 2">NCELM</strain>
    </source>
</reference>
<dbReference type="RefSeq" id="WP_271999900.1">
    <property type="nucleotide sequence ID" value="NZ_JAQNDN010000010.1"/>
</dbReference>
<protein>
    <submittedName>
        <fullName evidence="1">Uncharacterized protein</fullName>
    </submittedName>
</protein>
<name>A0ABT5B7J0_9BACT</name>
<proteinExistence type="predicted"/>
<dbReference type="Proteomes" id="UP001217838">
    <property type="component" value="Unassembled WGS sequence"/>
</dbReference>
<comment type="caution">
    <text evidence="1">The sequence shown here is derived from an EMBL/GenBank/DDBJ whole genome shotgun (WGS) entry which is preliminary data.</text>
</comment>
<accession>A0ABT5B7J0</accession>
<dbReference type="EMBL" id="JAQNDN010000010">
    <property type="protein sequence ID" value="MDC0670085.1"/>
    <property type="molecule type" value="Genomic_DNA"/>
</dbReference>
<keyword evidence="2" id="KW-1185">Reference proteome</keyword>
<evidence type="ECO:0000313" key="1">
    <source>
        <dbReference type="EMBL" id="MDC0670085.1"/>
    </source>
</evidence>